<feature type="signal peptide" evidence="1">
    <location>
        <begin position="1"/>
        <end position="19"/>
    </location>
</feature>
<comment type="caution">
    <text evidence="2">The sequence shown here is derived from an EMBL/GenBank/DDBJ whole genome shotgun (WGS) entry which is preliminary data.</text>
</comment>
<feature type="chain" id="PRO_5037082932" evidence="1">
    <location>
        <begin position="20"/>
        <end position="127"/>
    </location>
</feature>
<evidence type="ECO:0000313" key="3">
    <source>
        <dbReference type="Proteomes" id="UP000779900"/>
    </source>
</evidence>
<dbReference type="EMBL" id="VGIR01000025">
    <property type="protein sequence ID" value="MBM3331327.1"/>
    <property type="molecule type" value="Genomic_DNA"/>
</dbReference>
<protein>
    <submittedName>
        <fullName evidence="2">Uncharacterized protein</fullName>
    </submittedName>
</protein>
<proteinExistence type="predicted"/>
<name>A0A937XE28_UNCW3</name>
<reference evidence="2" key="1">
    <citation type="submission" date="2019-03" db="EMBL/GenBank/DDBJ databases">
        <title>Lake Tanganyika Metagenome-Assembled Genomes (MAGs).</title>
        <authorList>
            <person name="Tran P."/>
        </authorList>
    </citation>
    <scope>NUCLEOTIDE SEQUENCE</scope>
    <source>
        <strain evidence="2">K_DeepCast_150m_m2_040</strain>
    </source>
</reference>
<sequence>MRRLLLIAALLVGSVVIMASRCAGGHGTKIFIANWTQYPFHPNGGDRLDLGCSRDVLTLKHGTTEEIAIKRNGVTVVTVIVKSLVAEASPNDYEAGIRLEEPNTVGQFAVSCDAADIVLATLRHPSP</sequence>
<evidence type="ECO:0000313" key="2">
    <source>
        <dbReference type="EMBL" id="MBM3331327.1"/>
    </source>
</evidence>
<accession>A0A937XE28</accession>
<organism evidence="2 3">
    <name type="scientific">candidate division WOR-3 bacterium</name>
    <dbReference type="NCBI Taxonomy" id="2052148"/>
    <lineage>
        <taxon>Bacteria</taxon>
        <taxon>Bacteria division WOR-3</taxon>
    </lineage>
</organism>
<evidence type="ECO:0000256" key="1">
    <source>
        <dbReference type="SAM" id="SignalP"/>
    </source>
</evidence>
<gene>
    <name evidence="2" type="ORF">FJY68_05665</name>
</gene>
<dbReference type="Proteomes" id="UP000779900">
    <property type="component" value="Unassembled WGS sequence"/>
</dbReference>
<keyword evidence="1" id="KW-0732">Signal</keyword>
<dbReference type="AlphaFoldDB" id="A0A937XE28"/>